<organism evidence="2 3">
    <name type="scientific">Polarella glacialis</name>
    <name type="common">Dinoflagellate</name>
    <dbReference type="NCBI Taxonomy" id="89957"/>
    <lineage>
        <taxon>Eukaryota</taxon>
        <taxon>Sar</taxon>
        <taxon>Alveolata</taxon>
        <taxon>Dinophyceae</taxon>
        <taxon>Suessiales</taxon>
        <taxon>Suessiaceae</taxon>
        <taxon>Polarella</taxon>
    </lineage>
</organism>
<reference evidence="2" key="1">
    <citation type="submission" date="2021-02" db="EMBL/GenBank/DDBJ databases">
        <authorList>
            <person name="Dougan E. K."/>
            <person name="Rhodes N."/>
            <person name="Thang M."/>
            <person name="Chan C."/>
        </authorList>
    </citation>
    <scope>NUCLEOTIDE SEQUENCE</scope>
</reference>
<sequence>MCELVIESGEGDENAQNLEDADMPMAGEEDQSNDSDDEEDNADAREDSTDETDDDPETKDKTKKRGQFEKAAAIAGLKKKCKWLKQELASGSQEWLLKQSWYSKLAFNCRLEAKQDPTEDEKATLKKKCKWVKEAMASGKHAWILKQEWYPFLVYYCCCFEAKQDLTEDEKAPMNEKCIMVKKAVASGEQKFEWLVKQESCPFLVFYCLSEAMQDLTGLITLSQTTMKKKCKWVKEAIASRKKEWFVKQEWYPGFAAYCGLESRDVPAETDIPSTGGLKIKREPGAAQQFEFVSGLGF</sequence>
<evidence type="ECO:0000256" key="1">
    <source>
        <dbReference type="SAM" id="MobiDB-lite"/>
    </source>
</evidence>
<comment type="caution">
    <text evidence="2">The sequence shown here is derived from an EMBL/GenBank/DDBJ whole genome shotgun (WGS) entry which is preliminary data.</text>
</comment>
<dbReference type="Proteomes" id="UP000626109">
    <property type="component" value="Unassembled WGS sequence"/>
</dbReference>
<feature type="compositionally biased region" description="Acidic residues" evidence="1">
    <location>
        <begin position="48"/>
        <end position="57"/>
    </location>
</feature>
<name>A0A813JZD2_POLGL</name>
<dbReference type="AlphaFoldDB" id="A0A813JZD2"/>
<gene>
    <name evidence="2" type="ORF">PGLA2088_LOCUS26834</name>
</gene>
<dbReference type="EMBL" id="CAJNNW010027212">
    <property type="protein sequence ID" value="CAE8690180.1"/>
    <property type="molecule type" value="Genomic_DNA"/>
</dbReference>
<feature type="compositionally biased region" description="Acidic residues" evidence="1">
    <location>
        <begin position="9"/>
        <end position="41"/>
    </location>
</feature>
<protein>
    <submittedName>
        <fullName evidence="2">Uncharacterized protein</fullName>
    </submittedName>
</protein>
<accession>A0A813JZD2</accession>
<evidence type="ECO:0000313" key="2">
    <source>
        <dbReference type="EMBL" id="CAE8690180.1"/>
    </source>
</evidence>
<proteinExistence type="predicted"/>
<evidence type="ECO:0000313" key="3">
    <source>
        <dbReference type="Proteomes" id="UP000626109"/>
    </source>
</evidence>
<feature type="region of interest" description="Disordered" evidence="1">
    <location>
        <begin position="1"/>
        <end position="66"/>
    </location>
</feature>